<reference evidence="2 3" key="1">
    <citation type="submission" date="2017-11" db="EMBL/GenBank/DDBJ databases">
        <title>De-novo sequencing of pomegranate (Punica granatum L.) genome.</title>
        <authorList>
            <person name="Akparov Z."/>
            <person name="Amiraslanov A."/>
            <person name="Hajiyeva S."/>
            <person name="Abbasov M."/>
            <person name="Kaur K."/>
            <person name="Hamwieh A."/>
            <person name="Solovyev V."/>
            <person name="Salamov A."/>
            <person name="Braich B."/>
            <person name="Kosarev P."/>
            <person name="Mahmoud A."/>
            <person name="Hajiyev E."/>
            <person name="Babayeva S."/>
            <person name="Izzatullayeva V."/>
            <person name="Mammadov A."/>
            <person name="Mammadov A."/>
            <person name="Sharifova S."/>
            <person name="Ojaghi J."/>
            <person name="Eynullazada K."/>
            <person name="Bayramov B."/>
            <person name="Abdulazimova A."/>
            <person name="Shahmuradov I."/>
        </authorList>
    </citation>
    <scope>NUCLEOTIDE SEQUENCE [LARGE SCALE GENOMIC DNA]</scope>
    <source>
        <strain evidence="3">cv. AG2017</strain>
        <tissue evidence="2">Leaf</tissue>
    </source>
</reference>
<gene>
    <name evidence="2" type="ORF">CRG98_014258</name>
</gene>
<evidence type="ECO:0000313" key="2">
    <source>
        <dbReference type="EMBL" id="PKI65343.1"/>
    </source>
</evidence>
<feature type="region of interest" description="Disordered" evidence="1">
    <location>
        <begin position="72"/>
        <end position="100"/>
    </location>
</feature>
<dbReference type="EMBL" id="PGOL01000758">
    <property type="protein sequence ID" value="PKI65343.1"/>
    <property type="molecule type" value="Genomic_DNA"/>
</dbReference>
<name>A0A2I0KB23_PUNGR</name>
<feature type="region of interest" description="Disordered" evidence="1">
    <location>
        <begin position="1"/>
        <end position="38"/>
    </location>
</feature>
<keyword evidence="3" id="KW-1185">Reference proteome</keyword>
<organism evidence="2 3">
    <name type="scientific">Punica granatum</name>
    <name type="common">Pomegranate</name>
    <dbReference type="NCBI Taxonomy" id="22663"/>
    <lineage>
        <taxon>Eukaryota</taxon>
        <taxon>Viridiplantae</taxon>
        <taxon>Streptophyta</taxon>
        <taxon>Embryophyta</taxon>
        <taxon>Tracheophyta</taxon>
        <taxon>Spermatophyta</taxon>
        <taxon>Magnoliopsida</taxon>
        <taxon>eudicotyledons</taxon>
        <taxon>Gunneridae</taxon>
        <taxon>Pentapetalae</taxon>
        <taxon>rosids</taxon>
        <taxon>malvids</taxon>
        <taxon>Myrtales</taxon>
        <taxon>Lythraceae</taxon>
        <taxon>Punica</taxon>
    </lineage>
</organism>
<feature type="compositionally biased region" description="Low complexity" evidence="1">
    <location>
        <begin position="21"/>
        <end position="32"/>
    </location>
</feature>
<proteinExistence type="predicted"/>
<sequence>MDPRRPKRLTAILREVRPRGSRASSSPCRSPPLGSDPPYVRHACQHDRKRVGEAAVGVARLGLRYGWNDPREVQQRQSRENGSARLLRPLHGVRSGSLDS</sequence>
<accession>A0A2I0KB23</accession>
<comment type="caution">
    <text evidence="2">The sequence shown here is derived from an EMBL/GenBank/DDBJ whole genome shotgun (WGS) entry which is preliminary data.</text>
</comment>
<protein>
    <submittedName>
        <fullName evidence="2">Uncharacterized protein</fullName>
    </submittedName>
</protein>
<dbReference type="AlphaFoldDB" id="A0A2I0KB23"/>
<evidence type="ECO:0000313" key="3">
    <source>
        <dbReference type="Proteomes" id="UP000233551"/>
    </source>
</evidence>
<evidence type="ECO:0000256" key="1">
    <source>
        <dbReference type="SAM" id="MobiDB-lite"/>
    </source>
</evidence>
<dbReference type="Proteomes" id="UP000233551">
    <property type="component" value="Unassembled WGS sequence"/>
</dbReference>